<dbReference type="AlphaFoldDB" id="A0A2A9CMH1"/>
<comment type="caution">
    <text evidence="1">The sequence shown here is derived from an EMBL/GenBank/DDBJ whole genome shotgun (WGS) entry which is preliminary data.</text>
</comment>
<organism evidence="1 2">
    <name type="scientific">Propionicimonas paludicola</name>
    <dbReference type="NCBI Taxonomy" id="185243"/>
    <lineage>
        <taxon>Bacteria</taxon>
        <taxon>Bacillati</taxon>
        <taxon>Actinomycetota</taxon>
        <taxon>Actinomycetes</taxon>
        <taxon>Propionibacteriales</taxon>
        <taxon>Nocardioidaceae</taxon>
        <taxon>Propionicimonas</taxon>
    </lineage>
</organism>
<dbReference type="Proteomes" id="UP000226079">
    <property type="component" value="Unassembled WGS sequence"/>
</dbReference>
<name>A0A2A9CMH1_9ACTN</name>
<protein>
    <recommendedName>
        <fullName evidence="3">DUF4352 domain-containing protein</fullName>
    </recommendedName>
</protein>
<keyword evidence="2" id="KW-1185">Reference proteome</keyword>
<reference evidence="1 2" key="1">
    <citation type="submission" date="2017-10" db="EMBL/GenBank/DDBJ databases">
        <title>Sequencing the genomes of 1000 actinobacteria strains.</title>
        <authorList>
            <person name="Klenk H.-P."/>
        </authorList>
    </citation>
    <scope>NUCLEOTIDE SEQUENCE [LARGE SCALE GENOMIC DNA]</scope>
    <source>
        <strain evidence="1 2">DSM 15597</strain>
    </source>
</reference>
<evidence type="ECO:0000313" key="1">
    <source>
        <dbReference type="EMBL" id="PFG15657.1"/>
    </source>
</evidence>
<gene>
    <name evidence="1" type="ORF">ATK74_0177</name>
</gene>
<accession>A0A2A9CMH1</accession>
<dbReference type="EMBL" id="PDJC01000001">
    <property type="protein sequence ID" value="PFG15657.1"/>
    <property type="molecule type" value="Genomic_DNA"/>
</dbReference>
<sequence>MVPGKKMTTAAPIGLGETSPANPVAVSLTKLVRLQVEGKGPGEISGPAVAVTVRIRNQATSPLDLDHVIVNLLDATGQLATPMTADPAAPFHGQLAAGADQSAVYVFSVTKDALRPVQISVTYNVEEPTVLFKGNL</sequence>
<evidence type="ECO:0008006" key="3">
    <source>
        <dbReference type="Google" id="ProtNLM"/>
    </source>
</evidence>
<evidence type="ECO:0000313" key="2">
    <source>
        <dbReference type="Proteomes" id="UP000226079"/>
    </source>
</evidence>
<proteinExistence type="predicted"/>